<dbReference type="PROSITE" id="PS00875">
    <property type="entry name" value="T2SP_D"/>
    <property type="match status" value="1"/>
</dbReference>
<evidence type="ECO:0000256" key="1">
    <source>
        <dbReference type="ARBA" id="ARBA00004442"/>
    </source>
</evidence>
<dbReference type="Pfam" id="PF21305">
    <property type="entry name" value="type_II_gspD_N0"/>
    <property type="match status" value="1"/>
</dbReference>
<dbReference type="InterPro" id="IPR038591">
    <property type="entry name" value="NolW-like_sf"/>
</dbReference>
<dbReference type="Pfam" id="PF00263">
    <property type="entry name" value="Secretin"/>
    <property type="match status" value="1"/>
</dbReference>
<dbReference type="PANTHER" id="PTHR30332">
    <property type="entry name" value="PROBABLE GENERAL SECRETION PATHWAY PROTEIN D"/>
    <property type="match status" value="1"/>
</dbReference>
<comment type="similarity">
    <text evidence="2">Belongs to the bacterial secretin family. GSP D subfamily.</text>
</comment>
<keyword evidence="16" id="KW-1185">Reference proteome</keyword>
<feature type="domain" description="NolW-like" evidence="13">
    <location>
        <begin position="276"/>
        <end position="371"/>
    </location>
</feature>
<dbReference type="NCBIfam" id="TIGR02517">
    <property type="entry name" value="type_II_gspD"/>
    <property type="match status" value="1"/>
</dbReference>
<keyword evidence="4" id="KW-1134">Transmembrane beta strand</keyword>
<proteinExistence type="inferred from homology"/>
<dbReference type="PANTHER" id="PTHR30332:SF24">
    <property type="entry name" value="SECRETIN GSPD-RELATED"/>
    <property type="match status" value="1"/>
</dbReference>
<dbReference type="InterPro" id="IPR001775">
    <property type="entry name" value="GspD/PilQ"/>
</dbReference>
<dbReference type="InterPro" id="IPR005644">
    <property type="entry name" value="NolW-like"/>
</dbReference>
<keyword evidence="8" id="KW-0472">Membrane</keyword>
<dbReference type="Gene3D" id="3.30.1370.120">
    <property type="match status" value="3"/>
</dbReference>
<evidence type="ECO:0000259" key="13">
    <source>
        <dbReference type="Pfam" id="PF03958"/>
    </source>
</evidence>
<comment type="caution">
    <text evidence="15">The sequence shown here is derived from an EMBL/GenBank/DDBJ whole genome shotgun (WGS) entry which is preliminary data.</text>
</comment>
<dbReference type="RefSeq" id="WP_200673680.1">
    <property type="nucleotide sequence ID" value="NZ_JAACYA010000001.1"/>
</dbReference>
<dbReference type="InterPro" id="IPR049371">
    <property type="entry name" value="GspD-like_N0"/>
</dbReference>
<dbReference type="PRINTS" id="PR00811">
    <property type="entry name" value="BCTERIALGSPD"/>
</dbReference>
<evidence type="ECO:0000313" key="16">
    <source>
        <dbReference type="Proteomes" id="UP000772812"/>
    </source>
</evidence>
<feature type="domain" description="NolW-like" evidence="13">
    <location>
        <begin position="201"/>
        <end position="266"/>
    </location>
</feature>
<feature type="region of interest" description="Disordered" evidence="11">
    <location>
        <begin position="644"/>
        <end position="666"/>
    </location>
</feature>
<evidence type="ECO:0000256" key="11">
    <source>
        <dbReference type="SAM" id="MobiDB-lite"/>
    </source>
</evidence>
<evidence type="ECO:0000256" key="5">
    <source>
        <dbReference type="ARBA" id="ARBA00022692"/>
    </source>
</evidence>
<evidence type="ECO:0000256" key="2">
    <source>
        <dbReference type="ARBA" id="ARBA00006980"/>
    </source>
</evidence>
<evidence type="ECO:0000259" key="12">
    <source>
        <dbReference type="Pfam" id="PF00263"/>
    </source>
</evidence>
<evidence type="ECO:0000256" key="10">
    <source>
        <dbReference type="RuleBase" id="RU004004"/>
    </source>
</evidence>
<evidence type="ECO:0000256" key="7">
    <source>
        <dbReference type="ARBA" id="ARBA00022927"/>
    </source>
</evidence>
<evidence type="ECO:0000256" key="3">
    <source>
        <dbReference type="ARBA" id="ARBA00022448"/>
    </source>
</evidence>
<evidence type="ECO:0000256" key="4">
    <source>
        <dbReference type="ARBA" id="ARBA00022452"/>
    </source>
</evidence>
<evidence type="ECO:0000256" key="6">
    <source>
        <dbReference type="ARBA" id="ARBA00022729"/>
    </source>
</evidence>
<keyword evidence="3 10" id="KW-0813">Transport</keyword>
<accession>A0ABS1GHA5</accession>
<reference evidence="15 16" key="1">
    <citation type="journal article" date="2021" name="Syst. Appl. Microbiol.">
        <title>Persephonella atlantica sp. nov.: How to adapt to physico-chemical gradients in high temperature hydrothermal habitats.</title>
        <authorList>
            <person name="Francois D.X."/>
            <person name="Godfroy A."/>
            <person name="Mathien C."/>
            <person name="Aube J."/>
            <person name="Cathalot C."/>
            <person name="Lesongeur F."/>
            <person name="L'Haridon S."/>
            <person name="Philippon X."/>
            <person name="Roussel E.G."/>
        </authorList>
    </citation>
    <scope>NUCLEOTIDE SEQUENCE [LARGE SCALE GENOMIC DNA]</scope>
    <source>
        <strain evidence="15 16">MO1340</strain>
    </source>
</reference>
<dbReference type="Proteomes" id="UP000772812">
    <property type="component" value="Unassembled WGS sequence"/>
</dbReference>
<sequence length="666" mass="74524">MRYSKLLVILFLFITTVNAFSITIGELNKLAKDFKKDNSVVLNFERIDIKLLSYFMSALTGKNIVYDQNIKGEVSLIFNTPVSINEAWDIYTTILKSRNYVVIDRGSFVEIIPENLSRKTTPPVVTSEGKSEELVTFVYRLEKSDITQILNILRGLKSPRGMVFSYNPAGVIIITDTRSNIASMKKVISFIENSTSLEKIKIYNLSYATSGEVTTALNSLLSDKSKKGITVKIMNLRSQNSLLVKAPDSLFKEIDKIIKEIDNPSSVSNVGRKFWILKLKNSKAEEIANVLNKLLQNISLIVSTSPKQEKNVKNFKGKNVATAKPRTVQSSKDRPKVVAEKNSNTLIIYGSKSEFEAIKDIVENLDKEKKQILITALITEVSEKVLKELGIRWQLFGTYGGAAFKGGISQEGFYNLVGATNFAVGALSTSGKTVNIAGTPLFFPDLLFLFSALERGTGFNIISSPKILTMENKEAVINVSQVTPFAQSLKFDVNGNPIINYDYKEVGLKLKVTPHISGKNIIMELHQEVNDVIGFEKPQIGQISYVVPITSKREINTSITVENGKTVVLGGLVSKKTIKTMEGVPLLSKIPLIGNLFKYNSNESDKTNLFVFITPYIINTPEDLAKITEEHKKLVEILNKEEEKKSKIEKKENRDSIEDYREKYFQ</sequence>
<dbReference type="InterPro" id="IPR050810">
    <property type="entry name" value="Bact_Secretion_Sys_Channel"/>
</dbReference>
<feature type="domain" description="GspD-like N0" evidence="14">
    <location>
        <begin position="42"/>
        <end position="107"/>
    </location>
</feature>
<dbReference type="InterPro" id="IPR013356">
    <property type="entry name" value="T2SS_GspD"/>
</dbReference>
<evidence type="ECO:0000259" key="14">
    <source>
        <dbReference type="Pfam" id="PF21305"/>
    </source>
</evidence>
<protein>
    <submittedName>
        <fullName evidence="15">Type II secretion system secretin GspD</fullName>
    </submittedName>
</protein>
<dbReference type="EMBL" id="JAACYA010000001">
    <property type="protein sequence ID" value="MBK3332302.1"/>
    <property type="molecule type" value="Genomic_DNA"/>
</dbReference>
<keyword evidence="5" id="KW-0812">Transmembrane</keyword>
<gene>
    <name evidence="15" type="primary">gspD</name>
    <name evidence="15" type="ORF">GWK41_04375</name>
</gene>
<dbReference type="Pfam" id="PF03958">
    <property type="entry name" value="Secretin_N"/>
    <property type="match status" value="2"/>
</dbReference>
<dbReference type="InterPro" id="IPR004845">
    <property type="entry name" value="T2SS_GspD_CS"/>
</dbReference>
<feature type="domain" description="Type II/III secretion system secretin-like" evidence="12">
    <location>
        <begin position="452"/>
        <end position="618"/>
    </location>
</feature>
<evidence type="ECO:0000256" key="8">
    <source>
        <dbReference type="ARBA" id="ARBA00023136"/>
    </source>
</evidence>
<keyword evidence="9" id="KW-0998">Cell outer membrane</keyword>
<keyword evidence="7" id="KW-0653">Protein transport</keyword>
<evidence type="ECO:0000313" key="15">
    <source>
        <dbReference type="EMBL" id="MBK3332302.1"/>
    </source>
</evidence>
<dbReference type="InterPro" id="IPR004846">
    <property type="entry name" value="T2SS/T3SS_dom"/>
</dbReference>
<evidence type="ECO:0000256" key="9">
    <source>
        <dbReference type="ARBA" id="ARBA00023237"/>
    </source>
</evidence>
<dbReference type="PRINTS" id="PR01032">
    <property type="entry name" value="PHAGEIV"/>
</dbReference>
<name>A0ABS1GHA5_9AQUI</name>
<organism evidence="15 16">
    <name type="scientific">Persephonella atlantica</name>
    <dbReference type="NCBI Taxonomy" id="2699429"/>
    <lineage>
        <taxon>Bacteria</taxon>
        <taxon>Pseudomonadati</taxon>
        <taxon>Aquificota</taxon>
        <taxon>Aquificia</taxon>
        <taxon>Aquificales</taxon>
        <taxon>Hydrogenothermaceae</taxon>
        <taxon>Persephonella</taxon>
    </lineage>
</organism>
<comment type="subcellular location">
    <subcellularLocation>
        <location evidence="1 10">Cell outer membrane</location>
    </subcellularLocation>
</comment>
<keyword evidence="6" id="KW-0732">Signal</keyword>